<keyword evidence="3" id="KW-1185">Reference proteome</keyword>
<evidence type="ECO:0000313" key="3">
    <source>
        <dbReference type="Proteomes" id="UP000095228"/>
    </source>
</evidence>
<name>A0A1I7PHQ0_9BACT</name>
<feature type="compositionally biased region" description="Basic residues" evidence="1">
    <location>
        <begin position="216"/>
        <end position="231"/>
    </location>
</feature>
<feature type="compositionally biased region" description="Basic and acidic residues" evidence="1">
    <location>
        <begin position="247"/>
        <end position="266"/>
    </location>
</feature>
<protein>
    <submittedName>
        <fullName evidence="2">Uncharacterized protein</fullName>
    </submittedName>
</protein>
<evidence type="ECO:0000256" key="1">
    <source>
        <dbReference type="SAM" id="MobiDB-lite"/>
    </source>
</evidence>
<gene>
    <name evidence="2" type="ORF">Verru16b_00181</name>
</gene>
<organism evidence="2 3">
    <name type="scientific">Lacunisphaera limnophila</name>
    <dbReference type="NCBI Taxonomy" id="1838286"/>
    <lineage>
        <taxon>Bacteria</taxon>
        <taxon>Pseudomonadati</taxon>
        <taxon>Verrucomicrobiota</taxon>
        <taxon>Opitutia</taxon>
        <taxon>Opitutales</taxon>
        <taxon>Opitutaceae</taxon>
        <taxon>Lacunisphaera</taxon>
    </lineage>
</organism>
<feature type="region of interest" description="Disordered" evidence="1">
    <location>
        <begin position="188"/>
        <end position="278"/>
    </location>
</feature>
<dbReference type="KEGG" id="obg:Verru16b_00181"/>
<accession>A0A1I7PHQ0</accession>
<feature type="region of interest" description="Disordered" evidence="1">
    <location>
        <begin position="86"/>
        <end position="115"/>
    </location>
</feature>
<evidence type="ECO:0000313" key="2">
    <source>
        <dbReference type="EMBL" id="AOS43140.1"/>
    </source>
</evidence>
<proteinExistence type="predicted"/>
<feature type="compositionally biased region" description="Basic and acidic residues" evidence="1">
    <location>
        <begin position="191"/>
        <end position="208"/>
    </location>
</feature>
<dbReference type="STRING" id="1838286.Verru16b_00181"/>
<sequence length="278" mass="29404">MAELKGFRGQLLRISLAAVGNASADTWTAARDDVAAAWEPSAGFLRQGPRRGITTPGLGPILAGASPAAPTQSLWSRGDLAVASPGGGPRASALFSPTRPAHAARKTRHDQQRHGRMPIRLSPAIRPDATGTTVFSASTGCLRRSTRARRAQEHRDAIAAGITIAMPIAGGGDGSSGRSLLGANFLGQRQRHAEREADQASPTSRRDAAPTAPCAKRLRHPRPDHTRRRRPGLAPEHARGSGNDQVEGGHHHDGPDHHAEELRIDLVPRLCAEPGQPS</sequence>
<dbReference type="EMBL" id="CP016094">
    <property type="protein sequence ID" value="AOS43140.1"/>
    <property type="molecule type" value="Genomic_DNA"/>
</dbReference>
<dbReference type="AlphaFoldDB" id="A0A1I7PHQ0"/>
<reference evidence="2 3" key="1">
    <citation type="submission" date="2016-06" db="EMBL/GenBank/DDBJ databases">
        <title>Three novel species with peptidoglycan cell walls form the new genus Lacunisphaera gen. nov. in the family Opitutaceae of the verrucomicrobial subdivision 4.</title>
        <authorList>
            <person name="Rast P."/>
            <person name="Gloeckner I."/>
            <person name="Jogler M."/>
            <person name="Boedeker C."/>
            <person name="Jeske O."/>
            <person name="Wiegand S."/>
            <person name="Reinhardt R."/>
            <person name="Schumann P."/>
            <person name="Rohde M."/>
            <person name="Spring S."/>
            <person name="Gloeckner F.O."/>
            <person name="Jogler C."/>
        </authorList>
    </citation>
    <scope>NUCLEOTIDE SEQUENCE [LARGE SCALE GENOMIC DNA]</scope>
    <source>
        <strain evidence="2 3">IG16b</strain>
    </source>
</reference>
<dbReference type="Proteomes" id="UP000095228">
    <property type="component" value="Chromosome"/>
</dbReference>